<name>A0A0F9F099_9ZZZZ</name>
<sequence length="76" mass="8007">MPKWTEDSTSSDLVGLLDAKGDLITASADNTPAKLTVGSNGEILIPNSDISSGLEWISLVTYASELVIHEDGAVYI</sequence>
<evidence type="ECO:0000313" key="1">
    <source>
        <dbReference type="EMBL" id="KKL71871.1"/>
    </source>
</evidence>
<proteinExistence type="predicted"/>
<reference evidence="1" key="1">
    <citation type="journal article" date="2015" name="Nature">
        <title>Complex archaea that bridge the gap between prokaryotes and eukaryotes.</title>
        <authorList>
            <person name="Spang A."/>
            <person name="Saw J.H."/>
            <person name="Jorgensen S.L."/>
            <person name="Zaremba-Niedzwiedzka K."/>
            <person name="Martijn J."/>
            <person name="Lind A.E."/>
            <person name="van Eijk R."/>
            <person name="Schleper C."/>
            <person name="Guy L."/>
            <person name="Ettema T.J."/>
        </authorList>
    </citation>
    <scope>NUCLEOTIDE SEQUENCE</scope>
</reference>
<accession>A0A0F9F099</accession>
<protein>
    <submittedName>
        <fullName evidence="1">Uncharacterized protein</fullName>
    </submittedName>
</protein>
<organism evidence="1">
    <name type="scientific">marine sediment metagenome</name>
    <dbReference type="NCBI Taxonomy" id="412755"/>
    <lineage>
        <taxon>unclassified sequences</taxon>
        <taxon>metagenomes</taxon>
        <taxon>ecological metagenomes</taxon>
    </lineage>
</organism>
<dbReference type="AlphaFoldDB" id="A0A0F9F099"/>
<comment type="caution">
    <text evidence="1">The sequence shown here is derived from an EMBL/GenBank/DDBJ whole genome shotgun (WGS) entry which is preliminary data.</text>
</comment>
<gene>
    <name evidence="1" type="ORF">LCGC14_2090570</name>
</gene>
<dbReference type="EMBL" id="LAZR01025453">
    <property type="protein sequence ID" value="KKL71871.1"/>
    <property type="molecule type" value="Genomic_DNA"/>
</dbReference>